<evidence type="ECO:0000313" key="1">
    <source>
        <dbReference type="EMBL" id="VVB11281.1"/>
    </source>
</evidence>
<reference evidence="1" key="1">
    <citation type="submission" date="2019-07" db="EMBL/GenBank/DDBJ databases">
        <authorList>
            <person name="Dittberner H."/>
        </authorList>
    </citation>
    <scope>NUCLEOTIDE SEQUENCE [LARGE SCALE GENOMIC DNA]</scope>
</reference>
<evidence type="ECO:0000313" key="2">
    <source>
        <dbReference type="Proteomes" id="UP000489600"/>
    </source>
</evidence>
<proteinExistence type="predicted"/>
<gene>
    <name evidence="1" type="ORF">ANE_LOCUS21725</name>
</gene>
<name>A0A565CCL3_9BRAS</name>
<keyword evidence="2" id="KW-1185">Reference proteome</keyword>
<protein>
    <submittedName>
        <fullName evidence="1">Uncharacterized protein</fullName>
    </submittedName>
</protein>
<comment type="caution">
    <text evidence="1">The sequence shown here is derived from an EMBL/GenBank/DDBJ whole genome shotgun (WGS) entry which is preliminary data.</text>
</comment>
<sequence>MPLLDDKLKTQVKLNLTPLYLLEYVYDESLCLSRGNVGGKECIYYNGMQLSILNTTRPSLSEKRAQRHHIASCVVLLLEDIVTALHAPNPKRPCHVHSVTTSSKNTSSLSNAPGFNQSDVHSTISSFLSLPVLPLFSSSLPLAAPLIECLIVIPRATETSGDEFDQDHFLNCTLQLASLLYKSTIRCIRKCTTLHNSISWPLLPELTTKGSVLAPDHIVKVTN</sequence>
<organism evidence="1 2">
    <name type="scientific">Arabis nemorensis</name>
    <dbReference type="NCBI Taxonomy" id="586526"/>
    <lineage>
        <taxon>Eukaryota</taxon>
        <taxon>Viridiplantae</taxon>
        <taxon>Streptophyta</taxon>
        <taxon>Embryophyta</taxon>
        <taxon>Tracheophyta</taxon>
        <taxon>Spermatophyta</taxon>
        <taxon>Magnoliopsida</taxon>
        <taxon>eudicotyledons</taxon>
        <taxon>Gunneridae</taxon>
        <taxon>Pentapetalae</taxon>
        <taxon>rosids</taxon>
        <taxon>malvids</taxon>
        <taxon>Brassicales</taxon>
        <taxon>Brassicaceae</taxon>
        <taxon>Arabideae</taxon>
        <taxon>Arabis</taxon>
    </lineage>
</organism>
<dbReference type="EMBL" id="CABITT030000007">
    <property type="protein sequence ID" value="VVB11281.1"/>
    <property type="molecule type" value="Genomic_DNA"/>
</dbReference>
<dbReference type="AlphaFoldDB" id="A0A565CCL3"/>
<dbReference type="Proteomes" id="UP000489600">
    <property type="component" value="Unassembled WGS sequence"/>
</dbReference>
<accession>A0A565CCL3</accession>